<keyword evidence="1" id="KW-0812">Transmembrane</keyword>
<feature type="transmembrane region" description="Helical" evidence="1">
    <location>
        <begin position="86"/>
        <end position="106"/>
    </location>
</feature>
<dbReference type="AlphaFoldDB" id="A0A1C5H121"/>
<sequence length="164" mass="17240">MGLQIPGELRSLLDILGYDWPASDEQKLFELGQAWLEFSDEMAEFLAGAVTAATNALTGNEGGDIEAFRNWWAGEESPTASLVSNVTGAVVGGAGLIICAAIVLALKIAVIVQLTILAIQIAQALATAGPTFGASLLEIPVFQTLARTIIGNLMQEAVWRLIDG</sequence>
<dbReference type="EMBL" id="LT607754">
    <property type="protein sequence ID" value="SCG39623.1"/>
    <property type="molecule type" value="Genomic_DNA"/>
</dbReference>
<dbReference type="OrthoDB" id="2677932at2"/>
<gene>
    <name evidence="3" type="ORF">GA0070613_0666</name>
</gene>
<reference evidence="4" key="1">
    <citation type="submission" date="2016-06" db="EMBL/GenBank/DDBJ databases">
        <authorList>
            <person name="Varghese N."/>
            <person name="Submissions Spin"/>
        </authorList>
    </citation>
    <scope>NUCLEOTIDE SEQUENCE [LARGE SCALE GENOMIC DNA]</scope>
    <source>
        <strain evidence="4">DSM 43819</strain>
    </source>
</reference>
<dbReference type="Pfam" id="PF25547">
    <property type="entry name" value="WXG100_2"/>
    <property type="match status" value="1"/>
</dbReference>
<proteinExistence type="predicted"/>
<dbReference type="RefSeq" id="WP_089010920.1">
    <property type="nucleotide sequence ID" value="NZ_LT607754.1"/>
</dbReference>
<keyword evidence="4" id="KW-1185">Reference proteome</keyword>
<dbReference type="Proteomes" id="UP000198221">
    <property type="component" value="Chromosome I"/>
</dbReference>
<keyword evidence="1" id="KW-1133">Transmembrane helix</keyword>
<keyword evidence="1" id="KW-0472">Membrane</keyword>
<evidence type="ECO:0000259" key="2">
    <source>
        <dbReference type="Pfam" id="PF25547"/>
    </source>
</evidence>
<evidence type="ECO:0000313" key="4">
    <source>
        <dbReference type="Proteomes" id="UP000198221"/>
    </source>
</evidence>
<accession>A0A1C5H121</accession>
<evidence type="ECO:0000256" key="1">
    <source>
        <dbReference type="SAM" id="Phobius"/>
    </source>
</evidence>
<feature type="domain" description="Outer membrane channel protein CpnT-like N-terminal" evidence="2">
    <location>
        <begin position="18"/>
        <end position="142"/>
    </location>
</feature>
<evidence type="ECO:0000313" key="3">
    <source>
        <dbReference type="EMBL" id="SCG39623.1"/>
    </source>
</evidence>
<organism evidence="3 4">
    <name type="scientific">Micromonospora inositola</name>
    <dbReference type="NCBI Taxonomy" id="47865"/>
    <lineage>
        <taxon>Bacteria</taxon>
        <taxon>Bacillati</taxon>
        <taxon>Actinomycetota</taxon>
        <taxon>Actinomycetes</taxon>
        <taxon>Micromonosporales</taxon>
        <taxon>Micromonosporaceae</taxon>
        <taxon>Micromonospora</taxon>
    </lineage>
</organism>
<dbReference type="InterPro" id="IPR057746">
    <property type="entry name" value="CpnT-like_N"/>
</dbReference>
<protein>
    <recommendedName>
        <fullName evidence="2">Outer membrane channel protein CpnT-like N-terminal domain-containing protein</fullName>
    </recommendedName>
</protein>
<name>A0A1C5H121_9ACTN</name>